<accession>A0ABQ2K834</accession>
<keyword evidence="2" id="KW-1133">Transmembrane helix</keyword>
<protein>
    <recommendedName>
        <fullName evidence="3">DUF4333 domain-containing protein</fullName>
    </recommendedName>
</protein>
<organism evidence="4 5">
    <name type="scientific">Nocardia rhizosphaerihabitans</name>
    <dbReference type="NCBI Taxonomy" id="1691570"/>
    <lineage>
        <taxon>Bacteria</taxon>
        <taxon>Bacillati</taxon>
        <taxon>Actinomycetota</taxon>
        <taxon>Actinomycetes</taxon>
        <taxon>Mycobacteriales</taxon>
        <taxon>Nocardiaceae</taxon>
        <taxon>Nocardia</taxon>
    </lineage>
</organism>
<dbReference type="Proteomes" id="UP000658127">
    <property type="component" value="Unassembled WGS sequence"/>
</dbReference>
<feature type="transmembrane region" description="Helical" evidence="2">
    <location>
        <begin position="182"/>
        <end position="205"/>
    </location>
</feature>
<evidence type="ECO:0000313" key="5">
    <source>
        <dbReference type="Proteomes" id="UP000658127"/>
    </source>
</evidence>
<reference evidence="5" key="1">
    <citation type="journal article" date="2019" name="Int. J. Syst. Evol. Microbiol.">
        <title>The Global Catalogue of Microorganisms (GCM) 10K type strain sequencing project: providing services to taxonomists for standard genome sequencing and annotation.</title>
        <authorList>
            <consortium name="The Broad Institute Genomics Platform"/>
            <consortium name="The Broad Institute Genome Sequencing Center for Infectious Disease"/>
            <person name="Wu L."/>
            <person name="Ma J."/>
        </authorList>
    </citation>
    <scope>NUCLEOTIDE SEQUENCE [LARGE SCALE GENOMIC DNA]</scope>
    <source>
        <strain evidence="5">CGMCC 4.7329</strain>
    </source>
</reference>
<feature type="region of interest" description="Disordered" evidence="1">
    <location>
        <begin position="1"/>
        <end position="176"/>
    </location>
</feature>
<evidence type="ECO:0000256" key="1">
    <source>
        <dbReference type="SAM" id="MobiDB-lite"/>
    </source>
</evidence>
<evidence type="ECO:0000313" key="4">
    <source>
        <dbReference type="EMBL" id="GGN67080.1"/>
    </source>
</evidence>
<feature type="domain" description="DUF4333" evidence="3">
    <location>
        <begin position="196"/>
        <end position="271"/>
    </location>
</feature>
<dbReference type="EMBL" id="BMNE01000001">
    <property type="protein sequence ID" value="GGN67080.1"/>
    <property type="molecule type" value="Genomic_DNA"/>
</dbReference>
<sequence>MAESCESGWPGAGGYRMYNDASGGEWMSGPYGPNGPGEGSNDPTQHWGGQQGAGGAGPTQHWGGAAQPPQQPQQAQPTQHWGDPNAQQQPQQQWGQQPQQPGQQPQWGQQPQQGGVPQQPTGPQQQWGQTQPPPQDWNAQAGNAGQQWGQQPPAQQWGQQPQQQWGQQPPLQPSSGGKGKGLVIGLVAAGVLVLAAVVALLLFVFSSDELDNAAVQDGVSRVLKDSYGIADVTDVSCPSGQEVKVDATFTCDLKVSGEAKKVTVKITKDDGTYEVGRPN</sequence>
<keyword evidence="5" id="KW-1185">Reference proteome</keyword>
<keyword evidence="2" id="KW-0472">Membrane</keyword>
<evidence type="ECO:0000259" key="3">
    <source>
        <dbReference type="Pfam" id="PF14230"/>
    </source>
</evidence>
<dbReference type="Pfam" id="PF14230">
    <property type="entry name" value="DUF4333"/>
    <property type="match status" value="1"/>
</dbReference>
<name>A0ABQ2K834_9NOCA</name>
<feature type="compositionally biased region" description="Low complexity" evidence="1">
    <location>
        <begin position="137"/>
        <end position="175"/>
    </location>
</feature>
<feature type="compositionally biased region" description="Low complexity" evidence="1">
    <location>
        <begin position="87"/>
        <end position="130"/>
    </location>
</feature>
<dbReference type="InterPro" id="IPR025637">
    <property type="entry name" value="DUF4333"/>
</dbReference>
<evidence type="ECO:0000256" key="2">
    <source>
        <dbReference type="SAM" id="Phobius"/>
    </source>
</evidence>
<feature type="compositionally biased region" description="Low complexity" evidence="1">
    <location>
        <begin position="65"/>
        <end position="77"/>
    </location>
</feature>
<keyword evidence="2" id="KW-0812">Transmembrane</keyword>
<comment type="caution">
    <text evidence="4">The sequence shown here is derived from an EMBL/GenBank/DDBJ whole genome shotgun (WGS) entry which is preliminary data.</text>
</comment>
<proteinExistence type="predicted"/>
<gene>
    <name evidence="4" type="ORF">GCM10011610_02790</name>
</gene>